<feature type="transmembrane region" description="Helical" evidence="2">
    <location>
        <begin position="390"/>
        <end position="411"/>
    </location>
</feature>
<feature type="transmembrane region" description="Helical" evidence="2">
    <location>
        <begin position="360"/>
        <end position="378"/>
    </location>
</feature>
<feature type="region of interest" description="Disordered" evidence="1">
    <location>
        <begin position="275"/>
        <end position="295"/>
    </location>
</feature>
<keyword evidence="2" id="KW-1133">Transmembrane helix</keyword>
<keyword evidence="2" id="KW-0812">Transmembrane</keyword>
<evidence type="ECO:0008006" key="5">
    <source>
        <dbReference type="Google" id="ProtNLM"/>
    </source>
</evidence>
<evidence type="ECO:0000256" key="1">
    <source>
        <dbReference type="SAM" id="MobiDB-lite"/>
    </source>
</evidence>
<comment type="caution">
    <text evidence="3">The sequence shown here is derived from an EMBL/GenBank/DDBJ whole genome shotgun (WGS) entry which is preliminary data.</text>
</comment>
<sequence>MTDNPATDGSRNDGVSVEDNISASASAFPGADALLRELAGSEFPVSTDVIERLRGIYGHLAGVSPDDPEFERYLREDVIEHETFDRADAIDISDSVLDVSARHKNDLALLPAFFIAFEWFHRCEFDAERRLRYWGRFVPLMNVCLGEFSLYQYALSMFHLYGGDEPRAEQAARRALDIAPDHIGFLNTYTEQILDRVERELISSGRQMPEDDDIAALNGLLAAFDKRPREGWHPIFHVSYGRILACLGRYGEAQREFSQAVDIENARYNAWRESLGGNGDSAGDGTDGSAGGGRTIKESTYVTEMNEIFDARNTCNMLSNMRSLSSVIDDAQSAQRERAHELDDKMDELGRRFDNERIDMLEFIGFFAGIISFVIASIQLGDGLAFPTRALMVLILMGSLLVAFGAFSTLLESGRATDPREPKRGRVFGIRAGLAVVIVIGLVVIVAAMLLYLVIR</sequence>
<feature type="compositionally biased region" description="Gly residues" evidence="1">
    <location>
        <begin position="276"/>
        <end position="294"/>
    </location>
</feature>
<evidence type="ECO:0000313" key="4">
    <source>
        <dbReference type="Proteomes" id="UP000229095"/>
    </source>
</evidence>
<evidence type="ECO:0000313" key="3">
    <source>
        <dbReference type="EMBL" id="PJM73959.1"/>
    </source>
</evidence>
<dbReference type="EMBL" id="PEBI01000001">
    <property type="protein sequence ID" value="PJM73959.1"/>
    <property type="molecule type" value="Genomic_DNA"/>
</dbReference>
<keyword evidence="4" id="KW-1185">Reference proteome</keyword>
<dbReference type="AlphaFoldDB" id="A0A2M9HAX8"/>
<dbReference type="InterPro" id="IPR011990">
    <property type="entry name" value="TPR-like_helical_dom_sf"/>
</dbReference>
<reference evidence="3 4" key="1">
    <citation type="submission" date="2017-10" db="EMBL/GenBank/DDBJ databases">
        <title>Draft genome sequences of strains TRE 1, TRE 9, TRE H and TRI 7, isolated from tamarins, belonging to four potential novel Bifidobacterium species.</title>
        <authorList>
            <person name="Mattarelli P."/>
            <person name="Modesto M."/>
            <person name="Puglisi E."/>
            <person name="Morelli L."/>
            <person name="Spezio C."/>
            <person name="Bonetti A."/>
            <person name="Sandri C."/>
        </authorList>
    </citation>
    <scope>NUCLEOTIDE SEQUENCE [LARGE SCALE GENOMIC DNA]</scope>
    <source>
        <strain evidence="4">TRE1</strain>
    </source>
</reference>
<dbReference type="Proteomes" id="UP000229095">
    <property type="component" value="Unassembled WGS sequence"/>
</dbReference>
<feature type="transmembrane region" description="Helical" evidence="2">
    <location>
        <begin position="432"/>
        <end position="455"/>
    </location>
</feature>
<dbReference type="SUPFAM" id="SSF48452">
    <property type="entry name" value="TPR-like"/>
    <property type="match status" value="1"/>
</dbReference>
<protein>
    <recommendedName>
        <fullName evidence="5">Tetratricopeptide repeat protein</fullName>
    </recommendedName>
</protein>
<dbReference type="Gene3D" id="1.25.40.10">
    <property type="entry name" value="Tetratricopeptide repeat domain"/>
    <property type="match status" value="1"/>
</dbReference>
<evidence type="ECO:0000256" key="2">
    <source>
        <dbReference type="SAM" id="Phobius"/>
    </source>
</evidence>
<proteinExistence type="predicted"/>
<gene>
    <name evidence="3" type="ORF">CS006_02060</name>
</gene>
<organism evidence="3 4">
    <name type="scientific">Bifidobacterium primatium</name>
    <dbReference type="NCBI Taxonomy" id="2045438"/>
    <lineage>
        <taxon>Bacteria</taxon>
        <taxon>Bacillati</taxon>
        <taxon>Actinomycetota</taxon>
        <taxon>Actinomycetes</taxon>
        <taxon>Bifidobacteriales</taxon>
        <taxon>Bifidobacteriaceae</taxon>
        <taxon>Bifidobacterium</taxon>
    </lineage>
</organism>
<dbReference type="OrthoDB" id="3226002at2"/>
<dbReference type="RefSeq" id="WP_100510102.1">
    <property type="nucleotide sequence ID" value="NZ_PEBI01000001.1"/>
</dbReference>
<accession>A0A2M9HAX8</accession>
<name>A0A2M9HAX8_9BIFI</name>
<keyword evidence="2" id="KW-0472">Membrane</keyword>